<dbReference type="GO" id="GO:0016020">
    <property type="term" value="C:membrane"/>
    <property type="evidence" value="ECO:0007669"/>
    <property type="project" value="UniProtKB-SubCell"/>
</dbReference>
<gene>
    <name evidence="8" type="ORF">DL764_003144</name>
</gene>
<accession>A0A4Q4TME7</accession>
<comment type="caution">
    <text evidence="8">The sequence shown here is derived from an EMBL/GenBank/DDBJ whole genome shotgun (WGS) entry which is preliminary data.</text>
</comment>
<dbReference type="EMBL" id="QJNU01000128">
    <property type="protein sequence ID" value="RYP06493.1"/>
    <property type="molecule type" value="Genomic_DNA"/>
</dbReference>
<evidence type="ECO:0000313" key="8">
    <source>
        <dbReference type="EMBL" id="RYP06493.1"/>
    </source>
</evidence>
<dbReference type="GO" id="GO:0016627">
    <property type="term" value="F:oxidoreductase activity, acting on the CH-CH group of donors"/>
    <property type="evidence" value="ECO:0007669"/>
    <property type="project" value="InterPro"/>
</dbReference>
<protein>
    <recommendedName>
        <fullName evidence="7">3-oxo-5-alpha-steroid 4-dehydrogenase C-terminal domain-containing protein</fullName>
    </recommendedName>
</protein>
<organism evidence="8 9">
    <name type="scientific">Monosporascus ibericus</name>
    <dbReference type="NCBI Taxonomy" id="155417"/>
    <lineage>
        <taxon>Eukaryota</taxon>
        <taxon>Fungi</taxon>
        <taxon>Dikarya</taxon>
        <taxon>Ascomycota</taxon>
        <taxon>Pezizomycotina</taxon>
        <taxon>Sordariomycetes</taxon>
        <taxon>Xylariomycetidae</taxon>
        <taxon>Xylariales</taxon>
        <taxon>Xylariales incertae sedis</taxon>
        <taxon>Monosporascus</taxon>
    </lineage>
</organism>
<feature type="transmembrane region" description="Helical" evidence="6">
    <location>
        <begin position="121"/>
        <end position="143"/>
    </location>
</feature>
<dbReference type="PROSITE" id="PS50244">
    <property type="entry name" value="S5A_REDUCTASE"/>
    <property type="match status" value="1"/>
</dbReference>
<dbReference type="PANTHER" id="PTHR10556:SF43">
    <property type="entry name" value="STEROID 5-ALPHA-REDUCTASE DET2"/>
    <property type="match status" value="1"/>
</dbReference>
<dbReference type="Gene3D" id="1.20.120.1630">
    <property type="match status" value="1"/>
</dbReference>
<dbReference type="Pfam" id="PF02544">
    <property type="entry name" value="Steroid_dh"/>
    <property type="match status" value="1"/>
</dbReference>
<sequence>MAIVQNWLPASRENYETLLFWWKFYPLMASLQWASSWYGMGKTSVNSKFNIPGRIAWLTMEVPGFMTLLYYMKTLPGQYGITDLPWQNKVLAGLFVIHYTYRAIIFPLIQPSMSPIHAMIWINAVIFQVCNGSALGGWLAAYGPTTQEAWAPQSSTLQFAVGLVLFYVGLTGNYFSDEELREIRRNEMRRQEKLKEKGQRNIEKHYEVPNTGLFKYMLYPHYFMEWVEWVGFWIAAGFSCAPARCFLLNEVFSMLPRAVSGGKWYKEKFGEEKTKGNGSGVLRQVILDIQSNDTTGATTRQAATRTRPDPARGLMPLDGSLDEGHGAAAPDLVVLALRLHVAVEPEEQLDVDVLVAARPVQHVRLYDHGWAPE</sequence>
<reference evidence="8 9" key="1">
    <citation type="submission" date="2018-06" db="EMBL/GenBank/DDBJ databases">
        <title>Complete Genomes of Monosporascus.</title>
        <authorList>
            <person name="Robinson A.J."/>
            <person name="Natvig D.O."/>
        </authorList>
    </citation>
    <scope>NUCLEOTIDE SEQUENCE [LARGE SCALE GENOMIC DNA]</scope>
    <source>
        <strain evidence="8 9">CBS 110550</strain>
    </source>
</reference>
<feature type="domain" description="3-oxo-5-alpha-steroid 4-dehydrogenase C-terminal" evidence="7">
    <location>
        <begin position="117"/>
        <end position="271"/>
    </location>
</feature>
<keyword evidence="4 6" id="KW-1133">Transmembrane helix</keyword>
<dbReference type="STRING" id="155417.A0A4Q4TME7"/>
<dbReference type="InterPro" id="IPR001104">
    <property type="entry name" value="3-oxo-5_a-steroid_4-DH_C"/>
</dbReference>
<feature type="transmembrane region" description="Helical" evidence="6">
    <location>
        <begin position="91"/>
        <end position="109"/>
    </location>
</feature>
<evidence type="ECO:0000259" key="7">
    <source>
        <dbReference type="Pfam" id="PF02544"/>
    </source>
</evidence>
<evidence type="ECO:0000313" key="9">
    <source>
        <dbReference type="Proteomes" id="UP000293360"/>
    </source>
</evidence>
<evidence type="ECO:0000256" key="5">
    <source>
        <dbReference type="ARBA" id="ARBA00023136"/>
    </source>
</evidence>
<keyword evidence="5 6" id="KW-0472">Membrane</keyword>
<evidence type="ECO:0000256" key="2">
    <source>
        <dbReference type="ARBA" id="ARBA00007742"/>
    </source>
</evidence>
<comment type="similarity">
    <text evidence="2">Belongs to the steroid 5-alpha reductase family.</text>
</comment>
<dbReference type="OrthoDB" id="5788137at2759"/>
<feature type="transmembrane region" description="Helical" evidence="6">
    <location>
        <begin position="155"/>
        <end position="175"/>
    </location>
</feature>
<evidence type="ECO:0000256" key="3">
    <source>
        <dbReference type="ARBA" id="ARBA00022692"/>
    </source>
</evidence>
<dbReference type="Proteomes" id="UP000293360">
    <property type="component" value="Unassembled WGS sequence"/>
</dbReference>
<keyword evidence="9" id="KW-1185">Reference proteome</keyword>
<dbReference type="PANTHER" id="PTHR10556">
    <property type="entry name" value="3-OXO-5-ALPHA-STEROID 4-DEHYDROGENASE"/>
    <property type="match status" value="1"/>
</dbReference>
<name>A0A4Q4TME7_9PEZI</name>
<evidence type="ECO:0000256" key="6">
    <source>
        <dbReference type="SAM" id="Phobius"/>
    </source>
</evidence>
<dbReference type="InterPro" id="IPR039357">
    <property type="entry name" value="SRD5A/TECR"/>
</dbReference>
<dbReference type="AlphaFoldDB" id="A0A4Q4TME7"/>
<evidence type="ECO:0000256" key="4">
    <source>
        <dbReference type="ARBA" id="ARBA00022989"/>
    </source>
</evidence>
<evidence type="ECO:0000256" key="1">
    <source>
        <dbReference type="ARBA" id="ARBA00004141"/>
    </source>
</evidence>
<feature type="transmembrane region" description="Helical" evidence="6">
    <location>
        <begin position="20"/>
        <end position="39"/>
    </location>
</feature>
<comment type="subcellular location">
    <subcellularLocation>
        <location evidence="1">Membrane</location>
        <topology evidence="1">Multi-pass membrane protein</topology>
    </subcellularLocation>
</comment>
<feature type="transmembrane region" description="Helical" evidence="6">
    <location>
        <begin position="51"/>
        <end position="71"/>
    </location>
</feature>
<proteinExistence type="inferred from homology"/>
<keyword evidence="3 6" id="KW-0812">Transmembrane</keyword>
<dbReference type="GO" id="GO:0006629">
    <property type="term" value="P:lipid metabolic process"/>
    <property type="evidence" value="ECO:0007669"/>
    <property type="project" value="InterPro"/>
</dbReference>